<dbReference type="GO" id="GO:0016491">
    <property type="term" value="F:oxidoreductase activity"/>
    <property type="evidence" value="ECO:0007669"/>
    <property type="project" value="InterPro"/>
</dbReference>
<dbReference type="STRING" id="765912.Thimo_2415"/>
<keyword evidence="3" id="KW-1185">Reference proteome</keyword>
<dbReference type="Gene3D" id="3.40.1500.20">
    <property type="match status" value="1"/>
</dbReference>
<name>L0GYV7_9GAMM</name>
<dbReference type="EMBL" id="CP003051">
    <property type="protein sequence ID" value="AGA91151.1"/>
    <property type="molecule type" value="Genomic_DNA"/>
</dbReference>
<dbReference type="Proteomes" id="UP000010816">
    <property type="component" value="Chromosome"/>
</dbReference>
<evidence type="ECO:0000313" key="2">
    <source>
        <dbReference type="EMBL" id="AGA91151.1"/>
    </source>
</evidence>
<dbReference type="Gene3D" id="1.10.8.550">
    <property type="entry name" value="Proto-chlorophyllide reductase 57 kD subunit B"/>
    <property type="match status" value="1"/>
</dbReference>
<feature type="domain" description="Light-independent protochlorophyllide reductase subunit B-like C-terminal" evidence="1">
    <location>
        <begin position="263"/>
        <end position="305"/>
    </location>
</feature>
<dbReference type="GO" id="GO:0015979">
    <property type="term" value="P:photosynthesis"/>
    <property type="evidence" value="ECO:0007669"/>
    <property type="project" value="InterPro"/>
</dbReference>
<dbReference type="HOGENOM" id="CLU_870559_0_0_6"/>
<evidence type="ECO:0000313" key="3">
    <source>
        <dbReference type="Proteomes" id="UP000010816"/>
    </source>
</evidence>
<gene>
    <name evidence="2" type="ORF">Thimo_2415</name>
</gene>
<evidence type="ECO:0000259" key="1">
    <source>
        <dbReference type="Pfam" id="PF08369"/>
    </source>
</evidence>
<proteinExistence type="predicted"/>
<dbReference type="eggNOG" id="ENOG502Z8YC">
    <property type="taxonomic scope" value="Bacteria"/>
</dbReference>
<protein>
    <submittedName>
        <fullName evidence="2">Proto-chlorophyllide reductase 57 kD subunit</fullName>
    </submittedName>
</protein>
<accession>L0GYV7</accession>
<organism evidence="2 3">
    <name type="scientific">Thioflavicoccus mobilis 8321</name>
    <dbReference type="NCBI Taxonomy" id="765912"/>
    <lineage>
        <taxon>Bacteria</taxon>
        <taxon>Pseudomonadati</taxon>
        <taxon>Pseudomonadota</taxon>
        <taxon>Gammaproteobacteria</taxon>
        <taxon>Chromatiales</taxon>
        <taxon>Chromatiaceae</taxon>
        <taxon>Thioflavicoccus</taxon>
    </lineage>
</organism>
<dbReference type="RefSeq" id="WP_015281284.1">
    <property type="nucleotide sequence ID" value="NC_019940.1"/>
</dbReference>
<dbReference type="KEGG" id="tmb:Thimo_2415"/>
<dbReference type="Pfam" id="PF08369">
    <property type="entry name" value="PCP_red"/>
    <property type="match status" value="1"/>
</dbReference>
<sequence length="316" mass="35276">MSDERLVQGESRIWDRYEEVFLNRMQGCLDRDDYTEYCSFRHAAGTHVEARSRVYQGSKLDRVMINQYALKRGRGGLVIFGFPCVEYAIPSFLLHIGGMPPERTLAIMDLSPSSPTLDMGPFAAVSAAHRAALDLPATGVEWLRSVTSPHLLHCAFKPLDPERFLATFDATVTTWRDAYIDPATHDGDAASVQARREAVLEMKRILFQNDPAFPVFTRTFGRAMSDVLAEAAFGGEPGLALAEAIEPPPAPGSWVNKKLGIAWNADAQERVHEAPAFLRPMIRRIIEKEAAKEGVSLIAVDLVKRCEQKYRSRMEL</sequence>
<dbReference type="AlphaFoldDB" id="L0GYV7"/>
<dbReference type="InterPro" id="IPR013580">
    <property type="entry name" value="LI-POR_suB-like_C"/>
</dbReference>
<reference evidence="2 3" key="1">
    <citation type="submission" date="2011-09" db="EMBL/GenBank/DDBJ databases">
        <title>Complete sequence of chromosome of Thioflavicoccus mobilis 8321.</title>
        <authorList>
            <consortium name="US DOE Joint Genome Institute"/>
            <person name="Lucas S."/>
            <person name="Han J."/>
            <person name="Lapidus A."/>
            <person name="Cheng J.-F."/>
            <person name="Goodwin L."/>
            <person name="Pitluck S."/>
            <person name="Peters L."/>
            <person name="Ovchinnikova G."/>
            <person name="Lu M."/>
            <person name="Detter J.C."/>
            <person name="Han C."/>
            <person name="Tapia R."/>
            <person name="Land M."/>
            <person name="Hauser L."/>
            <person name="Kyrpides N."/>
            <person name="Ivanova N."/>
            <person name="Pagani I."/>
            <person name="Vogl K."/>
            <person name="Liu Z."/>
            <person name="Imhoff J."/>
            <person name="Thiel V."/>
            <person name="Frigaard N.-U."/>
            <person name="Bryant D."/>
            <person name="Woyke T."/>
        </authorList>
    </citation>
    <scope>NUCLEOTIDE SEQUENCE [LARGE SCALE GENOMIC DNA]</scope>
    <source>
        <strain evidence="2 3">8321</strain>
    </source>
</reference>
<dbReference type="GO" id="GO:0015995">
    <property type="term" value="P:chlorophyll biosynthetic process"/>
    <property type="evidence" value="ECO:0007669"/>
    <property type="project" value="InterPro"/>
</dbReference>
<dbReference type="InterPro" id="IPR042298">
    <property type="entry name" value="P-CP_red_C"/>
</dbReference>